<accession>D8R6R3</accession>
<dbReference type="eggNOG" id="KOG0155">
    <property type="taxonomic scope" value="Eukaryota"/>
</dbReference>
<dbReference type="SMART" id="SM00456">
    <property type="entry name" value="WW"/>
    <property type="match status" value="2"/>
</dbReference>
<dbReference type="GO" id="GO:0003712">
    <property type="term" value="F:transcription coregulator activity"/>
    <property type="evidence" value="ECO:0000318"/>
    <property type="project" value="GO_Central"/>
</dbReference>
<dbReference type="STRING" id="88036.D8R6R3"/>
<dbReference type="PROSITE" id="PS51676">
    <property type="entry name" value="FF"/>
    <property type="match status" value="3"/>
</dbReference>
<feature type="region of interest" description="Disordered" evidence="3">
    <location>
        <begin position="1"/>
        <end position="119"/>
    </location>
</feature>
<sequence>MASPAAWQQLPGQGSPSQGHWQAGQMQRAVFPGYPAPPLQPYRAPNQLNSTPPGASSPNLPLYQPPSPSGQMGSSPTNGTGYAHVRWDASAPPPSIFGARPTSQPASSPLVQPPPYPSNHQWILPGQHPQRPFLYPPTFSLPYQRQELHPSFRPVGDPFQGGAAFGVWGGSGIDISGSAAHHELPDFHAHKMPAAAAATGEDKSHTAVSDSKSENAFPFEVSEEDAWAAHKTEDGVIYYYNSVTGDSTYEKPAGFKGEAGNVTSQPTPVSCEKLSGTDWSLVTTNDGKKYYYNPKTQATSWQIPAEIVDKGKKDVSNAPAALTGGREAKGTSNTPTALDTIKKKLQEYSGGIATVSEPEVAKAGADDTSKDKSKENAEASTSDSSSDSEEDGPTVTKEERVRQFKEMLKEKGVAPFSKWEKELPKILFDPRFKAIAGHTERRSIFEHYVRTRAEEERKEKRAAQKLAVEGFKQLLDEANSSNGLQEFSASTTYENFASIWNQDPRFEALDRKERETLLNERILPLKKAEEERAKAAYASVSSEFQAMLKERNDITSTTRWSKIKDLVRHDPRCKAVRHEDRENIFNSYIAELRAAEQVVERAAKEKRDEENKLRERERVMRKRKERTEQELDRVRAKARRKDAVTGYQALLTEKIKDAEASWTESKPKLEKDALGRATNPELDAADRERLFRDHVKDLYERCEKEYRALLAEAITLDAASKLAEDGKDILGVWSDAKDMLNSDHRYNRMPRRARETWWHRHAQELQRRLKPNDRDKEKDDPKARASGSSSKRQR</sequence>
<dbReference type="AlphaFoldDB" id="D8R6R3"/>
<organism evidence="7">
    <name type="scientific">Selaginella moellendorffii</name>
    <name type="common">Spikemoss</name>
    <dbReference type="NCBI Taxonomy" id="88036"/>
    <lineage>
        <taxon>Eukaryota</taxon>
        <taxon>Viridiplantae</taxon>
        <taxon>Streptophyta</taxon>
        <taxon>Embryophyta</taxon>
        <taxon>Tracheophyta</taxon>
        <taxon>Lycopodiopsida</taxon>
        <taxon>Selaginellales</taxon>
        <taxon>Selaginellaceae</taxon>
        <taxon>Selaginella</taxon>
    </lineage>
</organism>
<protein>
    <recommendedName>
        <fullName evidence="8">WW domain-containing protein</fullName>
    </recommendedName>
</protein>
<dbReference type="SUPFAM" id="SSF81698">
    <property type="entry name" value="FF domain"/>
    <property type="match status" value="5"/>
</dbReference>
<keyword evidence="1" id="KW-0677">Repeat</keyword>
<feature type="coiled-coil region" evidence="2">
    <location>
        <begin position="585"/>
        <end position="644"/>
    </location>
</feature>
<evidence type="ECO:0008006" key="8">
    <source>
        <dbReference type="Google" id="ProtNLM"/>
    </source>
</evidence>
<dbReference type="CDD" id="cd00201">
    <property type="entry name" value="WW"/>
    <property type="match status" value="2"/>
</dbReference>
<dbReference type="PROSITE" id="PS50020">
    <property type="entry name" value="WW_DOMAIN_2"/>
    <property type="match status" value="2"/>
</dbReference>
<feature type="compositionally biased region" description="Polar residues" evidence="3">
    <location>
        <begin position="46"/>
        <end position="59"/>
    </location>
</feature>
<dbReference type="Pfam" id="PF01846">
    <property type="entry name" value="FF"/>
    <property type="match status" value="3"/>
</dbReference>
<feature type="domain" description="WW" evidence="4">
    <location>
        <begin position="221"/>
        <end position="254"/>
    </location>
</feature>
<feature type="compositionally biased region" description="Basic and acidic residues" evidence="3">
    <location>
        <begin position="763"/>
        <end position="783"/>
    </location>
</feature>
<dbReference type="Pfam" id="PF00397">
    <property type="entry name" value="WW"/>
    <property type="match status" value="2"/>
</dbReference>
<evidence type="ECO:0000313" key="7">
    <source>
        <dbReference type="Proteomes" id="UP000001514"/>
    </source>
</evidence>
<feature type="domain" description="FF" evidence="5">
    <location>
        <begin position="397"/>
        <end position="451"/>
    </location>
</feature>
<dbReference type="InterPro" id="IPR001202">
    <property type="entry name" value="WW_dom"/>
</dbReference>
<evidence type="ECO:0000313" key="6">
    <source>
        <dbReference type="EMBL" id="EFJ32719.1"/>
    </source>
</evidence>
<dbReference type="PANTHER" id="PTHR15377">
    <property type="entry name" value="TRANSCRIPTION ELONGATION REGULATOR 1"/>
    <property type="match status" value="1"/>
</dbReference>
<feature type="region of interest" description="Disordered" evidence="3">
    <location>
        <begin position="353"/>
        <end position="402"/>
    </location>
</feature>
<dbReference type="Gene3D" id="2.20.70.10">
    <property type="match status" value="2"/>
</dbReference>
<dbReference type="InParanoid" id="D8R6R3"/>
<reference evidence="6 7" key="1">
    <citation type="journal article" date="2011" name="Science">
        <title>The Selaginella genome identifies genetic changes associated with the evolution of vascular plants.</title>
        <authorList>
            <person name="Banks J.A."/>
            <person name="Nishiyama T."/>
            <person name="Hasebe M."/>
            <person name="Bowman J.L."/>
            <person name="Gribskov M."/>
            <person name="dePamphilis C."/>
            <person name="Albert V.A."/>
            <person name="Aono N."/>
            <person name="Aoyama T."/>
            <person name="Ambrose B.A."/>
            <person name="Ashton N.W."/>
            <person name="Axtell M.J."/>
            <person name="Barker E."/>
            <person name="Barker M.S."/>
            <person name="Bennetzen J.L."/>
            <person name="Bonawitz N.D."/>
            <person name="Chapple C."/>
            <person name="Cheng C."/>
            <person name="Correa L.G."/>
            <person name="Dacre M."/>
            <person name="DeBarry J."/>
            <person name="Dreyer I."/>
            <person name="Elias M."/>
            <person name="Engstrom E.M."/>
            <person name="Estelle M."/>
            <person name="Feng L."/>
            <person name="Finet C."/>
            <person name="Floyd S.K."/>
            <person name="Frommer W.B."/>
            <person name="Fujita T."/>
            <person name="Gramzow L."/>
            <person name="Gutensohn M."/>
            <person name="Harholt J."/>
            <person name="Hattori M."/>
            <person name="Heyl A."/>
            <person name="Hirai T."/>
            <person name="Hiwatashi Y."/>
            <person name="Ishikawa M."/>
            <person name="Iwata M."/>
            <person name="Karol K.G."/>
            <person name="Koehler B."/>
            <person name="Kolukisaoglu U."/>
            <person name="Kubo M."/>
            <person name="Kurata T."/>
            <person name="Lalonde S."/>
            <person name="Li K."/>
            <person name="Li Y."/>
            <person name="Litt A."/>
            <person name="Lyons E."/>
            <person name="Manning G."/>
            <person name="Maruyama T."/>
            <person name="Michael T.P."/>
            <person name="Mikami K."/>
            <person name="Miyazaki S."/>
            <person name="Morinaga S."/>
            <person name="Murata T."/>
            <person name="Mueller-Roeber B."/>
            <person name="Nelson D.R."/>
            <person name="Obara M."/>
            <person name="Oguri Y."/>
            <person name="Olmstead R.G."/>
            <person name="Onodera N."/>
            <person name="Petersen B.L."/>
            <person name="Pils B."/>
            <person name="Prigge M."/>
            <person name="Rensing S.A."/>
            <person name="Riano-Pachon D.M."/>
            <person name="Roberts A.W."/>
            <person name="Sato Y."/>
            <person name="Scheller H.V."/>
            <person name="Schulz B."/>
            <person name="Schulz C."/>
            <person name="Shakirov E.V."/>
            <person name="Shibagaki N."/>
            <person name="Shinohara N."/>
            <person name="Shippen D.E."/>
            <person name="Soerensen I."/>
            <person name="Sotooka R."/>
            <person name="Sugimoto N."/>
            <person name="Sugita M."/>
            <person name="Sumikawa N."/>
            <person name="Tanurdzic M."/>
            <person name="Theissen G."/>
            <person name="Ulvskov P."/>
            <person name="Wakazuki S."/>
            <person name="Weng J.K."/>
            <person name="Willats W.W."/>
            <person name="Wipf D."/>
            <person name="Wolf P.G."/>
            <person name="Yang L."/>
            <person name="Zimmer A.D."/>
            <person name="Zhu Q."/>
            <person name="Mitros T."/>
            <person name="Hellsten U."/>
            <person name="Loque D."/>
            <person name="Otillar R."/>
            <person name="Salamov A."/>
            <person name="Schmutz J."/>
            <person name="Shapiro H."/>
            <person name="Lindquist E."/>
            <person name="Lucas S."/>
            <person name="Rokhsar D."/>
            <person name="Grigoriev I.V."/>
        </authorList>
    </citation>
    <scope>NUCLEOTIDE SEQUENCE [LARGE SCALE GENOMIC DNA]</scope>
</reference>
<feature type="domain" description="FF" evidence="5">
    <location>
        <begin position="464"/>
        <end position="524"/>
    </location>
</feature>
<feature type="region of interest" description="Disordered" evidence="3">
    <location>
        <begin position="763"/>
        <end position="794"/>
    </location>
</feature>
<feature type="compositionally biased region" description="Low complexity" evidence="3">
    <location>
        <begin position="8"/>
        <end position="19"/>
    </location>
</feature>
<dbReference type="InterPro" id="IPR045148">
    <property type="entry name" value="TCRG1-like"/>
</dbReference>
<feature type="domain" description="WW" evidence="4">
    <location>
        <begin position="279"/>
        <end position="306"/>
    </location>
</feature>
<evidence type="ECO:0000256" key="1">
    <source>
        <dbReference type="ARBA" id="ARBA00022737"/>
    </source>
</evidence>
<evidence type="ECO:0000259" key="5">
    <source>
        <dbReference type="PROSITE" id="PS51676"/>
    </source>
</evidence>
<evidence type="ECO:0000259" key="4">
    <source>
        <dbReference type="PROSITE" id="PS50020"/>
    </source>
</evidence>
<keyword evidence="2" id="KW-0175">Coiled coil</keyword>
<dbReference type="FunFam" id="1.10.10.440:FF:000028">
    <property type="entry name" value="Pre-mRNA-processing protein 40C"/>
    <property type="match status" value="1"/>
</dbReference>
<feature type="domain" description="FF" evidence="5">
    <location>
        <begin position="537"/>
        <end position="591"/>
    </location>
</feature>
<dbReference type="HOGENOM" id="CLU_004993_1_0_1"/>
<dbReference type="GO" id="GO:0070063">
    <property type="term" value="F:RNA polymerase binding"/>
    <property type="evidence" value="ECO:0000318"/>
    <property type="project" value="GO_Central"/>
</dbReference>
<keyword evidence="7" id="KW-1185">Reference proteome</keyword>
<dbReference type="GO" id="GO:0005634">
    <property type="term" value="C:nucleus"/>
    <property type="evidence" value="ECO:0000318"/>
    <property type="project" value="GO_Central"/>
</dbReference>
<dbReference type="PROSITE" id="PS01159">
    <property type="entry name" value="WW_DOMAIN_1"/>
    <property type="match status" value="2"/>
</dbReference>
<proteinExistence type="predicted"/>
<evidence type="ECO:0000256" key="3">
    <source>
        <dbReference type="SAM" id="MobiDB-lite"/>
    </source>
</evidence>
<evidence type="ECO:0000256" key="2">
    <source>
        <dbReference type="SAM" id="Coils"/>
    </source>
</evidence>
<dbReference type="PANTHER" id="PTHR15377:SF3">
    <property type="entry name" value="WW DOMAIN-CONTAINING PROTEIN"/>
    <property type="match status" value="1"/>
</dbReference>
<dbReference type="InterPro" id="IPR036517">
    <property type="entry name" value="FF_domain_sf"/>
</dbReference>
<dbReference type="FunCoup" id="D8R6R3">
    <property type="interactions" value="4194"/>
</dbReference>
<dbReference type="InterPro" id="IPR036020">
    <property type="entry name" value="WW_dom_sf"/>
</dbReference>
<feature type="region of interest" description="Disordered" evidence="3">
    <location>
        <begin position="316"/>
        <end position="336"/>
    </location>
</feature>
<dbReference type="Gramene" id="EFJ32719">
    <property type="protein sequence ID" value="EFJ32719"/>
    <property type="gene ID" value="SELMODRAFT_439648"/>
</dbReference>
<dbReference type="SMART" id="SM00441">
    <property type="entry name" value="FF"/>
    <property type="match status" value="3"/>
</dbReference>
<dbReference type="EMBL" id="GL377572">
    <property type="protein sequence ID" value="EFJ32719.1"/>
    <property type="molecule type" value="Genomic_DNA"/>
</dbReference>
<dbReference type="KEGG" id="smo:SELMODRAFT_439648"/>
<feature type="compositionally biased region" description="Polar residues" evidence="3">
    <location>
        <begin position="101"/>
        <end position="110"/>
    </location>
</feature>
<dbReference type="SUPFAM" id="SSF51045">
    <property type="entry name" value="WW domain"/>
    <property type="match status" value="2"/>
</dbReference>
<dbReference type="Gene3D" id="1.10.10.440">
    <property type="entry name" value="FF domain"/>
    <property type="match status" value="5"/>
</dbReference>
<feature type="compositionally biased region" description="Basic and acidic residues" evidence="3">
    <location>
        <begin position="364"/>
        <end position="377"/>
    </location>
</feature>
<dbReference type="Proteomes" id="UP000001514">
    <property type="component" value="Unassembled WGS sequence"/>
</dbReference>
<gene>
    <name evidence="6" type="ORF">SELMODRAFT_439648</name>
</gene>
<dbReference type="InterPro" id="IPR002713">
    <property type="entry name" value="FF_domain"/>
</dbReference>
<dbReference type="FunFam" id="1.10.10.440:FF:000020">
    <property type="entry name" value="Pre-mRNA-processing protein 40C"/>
    <property type="match status" value="1"/>
</dbReference>
<name>D8R6R3_SELML</name>